<feature type="compositionally biased region" description="Low complexity" evidence="2">
    <location>
        <begin position="31"/>
        <end position="45"/>
    </location>
</feature>
<comment type="caution">
    <text evidence="4">The sequence shown here is derived from an EMBL/GenBank/DDBJ whole genome shotgun (WGS) entry which is preliminary data.</text>
</comment>
<dbReference type="PANTHER" id="PTHR46353">
    <property type="entry name" value="ZINC FINGER PROTEIN 5"/>
    <property type="match status" value="1"/>
</dbReference>
<feature type="compositionally biased region" description="Gly residues" evidence="2">
    <location>
        <begin position="46"/>
        <end position="55"/>
    </location>
</feature>
<dbReference type="Proteomes" id="UP000287651">
    <property type="component" value="Unassembled WGS sequence"/>
</dbReference>
<sequence length="234" mass="24247">MSEIDYCRSKNSGSLRLKLFGFEMSEGEEAGLGSDSSSSTITTASGTGGGGGGGGDGKKYECQYCCREFANSQALGGHQNAHKKERQQSKRAQMQQQLHPGGVGFGGLLYTRSPMVSAFTTPPRFLPAGSASPISSHADWVYFSRMAAPQPPPFHVSHGCAFPAPSATNCKVPPGPGVVSYTAAGYRDGGGMRVHDEGRAAAGPMSFTNKDDDSAGKDDAAGLDLKLTLATAGS</sequence>
<evidence type="ECO:0000256" key="2">
    <source>
        <dbReference type="SAM" id="MobiDB-lite"/>
    </source>
</evidence>
<evidence type="ECO:0000259" key="3">
    <source>
        <dbReference type="PROSITE" id="PS50157"/>
    </source>
</evidence>
<dbReference type="GO" id="GO:0008270">
    <property type="term" value="F:zinc ion binding"/>
    <property type="evidence" value="ECO:0007669"/>
    <property type="project" value="UniProtKB-KW"/>
</dbReference>
<organism evidence="4 5">
    <name type="scientific">Ensete ventricosum</name>
    <name type="common">Abyssinian banana</name>
    <name type="synonym">Musa ensete</name>
    <dbReference type="NCBI Taxonomy" id="4639"/>
    <lineage>
        <taxon>Eukaryota</taxon>
        <taxon>Viridiplantae</taxon>
        <taxon>Streptophyta</taxon>
        <taxon>Embryophyta</taxon>
        <taxon>Tracheophyta</taxon>
        <taxon>Spermatophyta</taxon>
        <taxon>Magnoliopsida</taxon>
        <taxon>Liliopsida</taxon>
        <taxon>Zingiberales</taxon>
        <taxon>Musaceae</taxon>
        <taxon>Ensete</taxon>
    </lineage>
</organism>
<dbReference type="PANTHER" id="PTHR46353:SF9">
    <property type="entry name" value="ZINC FINGER PROTEIN GIS3"/>
    <property type="match status" value="1"/>
</dbReference>
<dbReference type="InterPro" id="IPR013087">
    <property type="entry name" value="Znf_C2H2_type"/>
</dbReference>
<feature type="region of interest" description="Disordered" evidence="2">
    <location>
        <begin position="76"/>
        <end position="95"/>
    </location>
</feature>
<name>A0A426Y009_ENSVE</name>
<feature type="domain" description="C2H2-type" evidence="3">
    <location>
        <begin position="60"/>
        <end position="87"/>
    </location>
</feature>
<evidence type="ECO:0000256" key="1">
    <source>
        <dbReference type="PROSITE-ProRule" id="PRU00042"/>
    </source>
</evidence>
<gene>
    <name evidence="4" type="ORF">B296_00027777</name>
</gene>
<evidence type="ECO:0000313" key="5">
    <source>
        <dbReference type="Proteomes" id="UP000287651"/>
    </source>
</evidence>
<dbReference type="GO" id="GO:0003700">
    <property type="term" value="F:DNA-binding transcription factor activity"/>
    <property type="evidence" value="ECO:0007669"/>
    <property type="project" value="TreeGrafter"/>
</dbReference>
<dbReference type="GO" id="GO:0009740">
    <property type="term" value="P:gibberellic acid mediated signaling pathway"/>
    <property type="evidence" value="ECO:0007669"/>
    <property type="project" value="TreeGrafter"/>
</dbReference>
<reference evidence="4 5" key="1">
    <citation type="journal article" date="2014" name="Agronomy (Basel)">
        <title>A Draft Genome Sequence for Ensete ventricosum, the Drought-Tolerant Tree Against Hunger.</title>
        <authorList>
            <person name="Harrison J."/>
            <person name="Moore K.A."/>
            <person name="Paszkiewicz K."/>
            <person name="Jones T."/>
            <person name="Grant M."/>
            <person name="Ambacheew D."/>
            <person name="Muzemil S."/>
            <person name="Studholme D.J."/>
        </authorList>
    </citation>
    <scope>NUCLEOTIDE SEQUENCE [LARGE SCALE GENOMIC DNA]</scope>
</reference>
<dbReference type="Gene3D" id="3.30.160.60">
    <property type="entry name" value="Classic Zinc Finger"/>
    <property type="match status" value="1"/>
</dbReference>
<keyword evidence="1" id="KW-0862">Zinc</keyword>
<keyword evidence="1" id="KW-0479">Metal-binding</keyword>
<dbReference type="PROSITE" id="PS00028">
    <property type="entry name" value="ZINC_FINGER_C2H2_1"/>
    <property type="match status" value="1"/>
</dbReference>
<feature type="compositionally biased region" description="Basic and acidic residues" evidence="2">
    <location>
        <begin position="209"/>
        <end position="219"/>
    </location>
</feature>
<proteinExistence type="predicted"/>
<dbReference type="GO" id="GO:0000976">
    <property type="term" value="F:transcription cis-regulatory region binding"/>
    <property type="evidence" value="ECO:0007669"/>
    <property type="project" value="TreeGrafter"/>
</dbReference>
<dbReference type="GO" id="GO:0010090">
    <property type="term" value="P:trichome morphogenesis"/>
    <property type="evidence" value="ECO:0007669"/>
    <property type="project" value="InterPro"/>
</dbReference>
<dbReference type="GO" id="GO:0009736">
    <property type="term" value="P:cytokinin-activated signaling pathway"/>
    <property type="evidence" value="ECO:0007669"/>
    <property type="project" value="TreeGrafter"/>
</dbReference>
<evidence type="ECO:0000313" key="4">
    <source>
        <dbReference type="EMBL" id="RRT45052.1"/>
    </source>
</evidence>
<dbReference type="EMBL" id="AMZH03016076">
    <property type="protein sequence ID" value="RRT45052.1"/>
    <property type="molecule type" value="Genomic_DNA"/>
</dbReference>
<dbReference type="InterPro" id="IPR036236">
    <property type="entry name" value="Znf_C2H2_sf"/>
</dbReference>
<dbReference type="PROSITE" id="PS50157">
    <property type="entry name" value="ZINC_FINGER_C2H2_2"/>
    <property type="match status" value="1"/>
</dbReference>
<dbReference type="InterPro" id="IPR044299">
    <property type="entry name" value="GIS3/ZFP5/ZFP6"/>
</dbReference>
<keyword evidence="1" id="KW-0863">Zinc-finger</keyword>
<protein>
    <recommendedName>
        <fullName evidence="3">C2H2-type domain-containing protein</fullName>
    </recommendedName>
</protein>
<feature type="region of interest" description="Disordered" evidence="2">
    <location>
        <begin position="194"/>
        <end position="219"/>
    </location>
</feature>
<dbReference type="AlphaFoldDB" id="A0A426Y009"/>
<feature type="region of interest" description="Disordered" evidence="2">
    <location>
        <begin position="28"/>
        <end position="56"/>
    </location>
</feature>
<dbReference type="GO" id="GO:0005634">
    <property type="term" value="C:nucleus"/>
    <property type="evidence" value="ECO:0007669"/>
    <property type="project" value="TreeGrafter"/>
</dbReference>
<dbReference type="SUPFAM" id="SSF57667">
    <property type="entry name" value="beta-beta-alpha zinc fingers"/>
    <property type="match status" value="1"/>
</dbReference>
<accession>A0A426Y009</accession>